<gene>
    <name evidence="1" type="ORF">MOST_30180</name>
</gene>
<proteinExistence type="predicted"/>
<name>A0A9X7J0D3_9FIRM</name>
<dbReference type="Proteomes" id="UP000239430">
    <property type="component" value="Unassembled WGS sequence"/>
</dbReference>
<protein>
    <submittedName>
        <fullName evidence="1">Uncharacterized protein</fullName>
    </submittedName>
</protein>
<dbReference type="EMBL" id="PVXL01000072">
    <property type="protein sequence ID" value="PRR69596.1"/>
    <property type="molecule type" value="Genomic_DNA"/>
</dbReference>
<keyword evidence="2" id="KW-1185">Reference proteome</keyword>
<comment type="caution">
    <text evidence="1">The sequence shown here is derived from an EMBL/GenBank/DDBJ whole genome shotgun (WGS) entry which is preliminary data.</text>
</comment>
<dbReference type="AlphaFoldDB" id="A0A9X7J0D3"/>
<reference evidence="1 2" key="1">
    <citation type="submission" date="2018-03" db="EMBL/GenBank/DDBJ databases">
        <title>Genome sequence of Moorella stamsii DSM 26217.</title>
        <authorList>
            <person name="Poehlein A."/>
            <person name="Daniel R."/>
        </authorList>
    </citation>
    <scope>NUCLEOTIDE SEQUENCE [LARGE SCALE GENOMIC DNA]</scope>
    <source>
        <strain evidence="2">DSM 26217</strain>
    </source>
</reference>
<dbReference type="RefSeq" id="WP_054937017.1">
    <property type="nucleotide sequence ID" value="NZ_PVXL01000072.1"/>
</dbReference>
<sequence length="166" mass="18718">MRDFPTGEQISQIVKRAAFDALYTATEGLLTKIINNTPIKTGTLRRSQTVTPYRDRMMVSISANTPYAVAVHEGSKPHEIIPREAKALAFIPVAGMRLKDRKPLYRSKTGRLVVSKKRAAVVFAKRVRHPGYKGNPWMKRTVEQNIDKVGKYVLRSVKKALKEELG</sequence>
<accession>A0A9X7J0D3</accession>
<evidence type="ECO:0000313" key="1">
    <source>
        <dbReference type="EMBL" id="PRR69596.1"/>
    </source>
</evidence>
<evidence type="ECO:0000313" key="2">
    <source>
        <dbReference type="Proteomes" id="UP000239430"/>
    </source>
</evidence>
<organism evidence="1 2">
    <name type="scientific">Neomoorella stamsii</name>
    <dbReference type="NCBI Taxonomy" id="1266720"/>
    <lineage>
        <taxon>Bacteria</taxon>
        <taxon>Bacillati</taxon>
        <taxon>Bacillota</taxon>
        <taxon>Clostridia</taxon>
        <taxon>Neomoorellales</taxon>
        <taxon>Neomoorellaceae</taxon>
        <taxon>Neomoorella</taxon>
    </lineage>
</organism>